<reference evidence="4 5" key="1">
    <citation type="journal article" date="2015" name="Plant Cell">
        <title>Oil accumulation by the oleaginous diatom Fistulifera solaris as revealed by the genome and transcriptome.</title>
        <authorList>
            <person name="Tanaka T."/>
            <person name="Maeda Y."/>
            <person name="Veluchamy A."/>
            <person name="Tanaka M."/>
            <person name="Abida H."/>
            <person name="Marechal E."/>
            <person name="Bowler C."/>
            <person name="Muto M."/>
            <person name="Sunaga Y."/>
            <person name="Tanaka M."/>
            <person name="Yoshino T."/>
            <person name="Taniguchi T."/>
            <person name="Fukuda Y."/>
            <person name="Nemoto M."/>
            <person name="Matsumoto M."/>
            <person name="Wong P.S."/>
            <person name="Aburatani S."/>
            <person name="Fujibuchi W."/>
        </authorList>
    </citation>
    <scope>NUCLEOTIDE SEQUENCE [LARGE SCALE GENOMIC DNA]</scope>
    <source>
        <strain evidence="4 5">JPCC DA0580</strain>
    </source>
</reference>
<proteinExistence type="predicted"/>
<dbReference type="PROSITE" id="PS50878">
    <property type="entry name" value="RT_POL"/>
    <property type="match status" value="1"/>
</dbReference>
<dbReference type="InterPro" id="IPR000477">
    <property type="entry name" value="RT_dom"/>
</dbReference>
<evidence type="ECO:0000313" key="5">
    <source>
        <dbReference type="Proteomes" id="UP000198406"/>
    </source>
</evidence>
<gene>
    <name evidence="4" type="ORF">FisN_35Hu008</name>
</gene>
<keyword evidence="1" id="KW-0511">Multifunctional enzyme</keyword>
<feature type="domain" description="Integrase catalytic" evidence="3">
    <location>
        <begin position="457"/>
        <end position="627"/>
    </location>
</feature>
<evidence type="ECO:0000313" key="4">
    <source>
        <dbReference type="EMBL" id="GAX16309.1"/>
    </source>
</evidence>
<evidence type="ECO:0000259" key="2">
    <source>
        <dbReference type="PROSITE" id="PS50878"/>
    </source>
</evidence>
<evidence type="ECO:0000259" key="3">
    <source>
        <dbReference type="PROSITE" id="PS50994"/>
    </source>
</evidence>
<dbReference type="InterPro" id="IPR043502">
    <property type="entry name" value="DNA/RNA_pol_sf"/>
</dbReference>
<dbReference type="InterPro" id="IPR001584">
    <property type="entry name" value="Integrase_cat-core"/>
</dbReference>
<dbReference type="PROSITE" id="PS50994">
    <property type="entry name" value="INTEGRASE"/>
    <property type="match status" value="1"/>
</dbReference>
<dbReference type="SUPFAM" id="SSF56672">
    <property type="entry name" value="DNA/RNA polymerases"/>
    <property type="match status" value="1"/>
</dbReference>
<dbReference type="Gene3D" id="1.10.340.70">
    <property type="match status" value="1"/>
</dbReference>
<evidence type="ECO:0008006" key="6">
    <source>
        <dbReference type="Google" id="ProtNLM"/>
    </source>
</evidence>
<dbReference type="PANTHER" id="PTHR37984:SF5">
    <property type="entry name" value="PROTEIN NYNRIN-LIKE"/>
    <property type="match status" value="1"/>
</dbReference>
<dbReference type="InterPro" id="IPR050951">
    <property type="entry name" value="Retrovirus_Pol_polyprotein"/>
</dbReference>
<dbReference type="CDD" id="cd01647">
    <property type="entry name" value="RT_LTR"/>
    <property type="match status" value="1"/>
</dbReference>
<sequence>MHYYTFELDEASKDLCVITTPFGNYRYNRLPMGVSQAPDIAQEVMETLFRALDEVNCYIDDVGVFSSSWEDHLASLDKVLTILQDNNFTVNPSKCEWGVQETDWLGHWLTPKGLKPWRKKIDAIFGDQTAAPLTAVSGGTGKVKWTKEMVAAFDQIKALLAQDAFLRYPDHNKPFHIYTDASDKQMGAAIFQEGAPVAYFSKKLNSAQRNYTVGEKELLSIVETLKEFRTMLYGCQNIHVYTDHSNNVLTTITTQRIARWRLFLEDYGVKLSYVKGSENELADALSRLDFDESLKGSPASCKEAATTSFYSMAIDDDDLLDCFVNLPDFKSAPFVLDYNTIREAQSRDTRLKALREKHPEHFADQLLAPDLYLTCFLPKKNKPWKIYLPDELLHQAVLWYHTALGHLGQSRLFDTMRLHLSNPDLRTKIEDLVSKCDNCQRNKQPLRGFGHLASREVSAHPWREVHVDLIGPWELTIGGQTTTFSALTMIDPVTNLVELVRIDNKQSEHVAMHFENTWLSRYPKPLRCTYDQGGEFLGTGFQSLLDRHRIRRAPAGPKTPTANAICERMHQTVGNTLRTLETLHTIDSMSTATKMVDTALANCVFAIRASLHSGLKATPGSLVFGRDMILDLPVIADWITIQQNRQQLVDARLNTANRKRFAYDYHVGDEVLKLVYNPKKLATRAIGPYRIESVHTNGTVTFRRDAHTLERLNIRQLKPYHRMRYPPARHVLSDTNRYSSDASPKVLVPSALDLVYVPSRPLTGRPLHSFSINP</sequence>
<protein>
    <recommendedName>
        <fullName evidence="6">Integrase catalytic domain-containing protein</fullName>
    </recommendedName>
</protein>
<dbReference type="Gene3D" id="3.30.70.270">
    <property type="match status" value="1"/>
</dbReference>
<dbReference type="InterPro" id="IPR041577">
    <property type="entry name" value="RT_RNaseH_2"/>
</dbReference>
<organism evidence="4 5">
    <name type="scientific">Fistulifera solaris</name>
    <name type="common">Oleaginous diatom</name>
    <dbReference type="NCBI Taxonomy" id="1519565"/>
    <lineage>
        <taxon>Eukaryota</taxon>
        <taxon>Sar</taxon>
        <taxon>Stramenopiles</taxon>
        <taxon>Ochrophyta</taxon>
        <taxon>Bacillariophyta</taxon>
        <taxon>Bacillariophyceae</taxon>
        <taxon>Bacillariophycidae</taxon>
        <taxon>Naviculales</taxon>
        <taxon>Naviculaceae</taxon>
        <taxon>Fistulifera</taxon>
    </lineage>
</organism>
<dbReference type="Pfam" id="PF17919">
    <property type="entry name" value="RT_RNaseH_2"/>
    <property type="match status" value="1"/>
</dbReference>
<feature type="domain" description="Reverse transcriptase" evidence="2">
    <location>
        <begin position="1"/>
        <end position="109"/>
    </location>
</feature>
<dbReference type="SUPFAM" id="SSF53098">
    <property type="entry name" value="Ribonuclease H-like"/>
    <property type="match status" value="1"/>
</dbReference>
<dbReference type="CDD" id="cd09274">
    <property type="entry name" value="RNase_HI_RT_Ty3"/>
    <property type="match status" value="1"/>
</dbReference>
<evidence type="ECO:0000256" key="1">
    <source>
        <dbReference type="ARBA" id="ARBA00023268"/>
    </source>
</evidence>
<dbReference type="Gene3D" id="3.10.10.10">
    <property type="entry name" value="HIV Type 1 Reverse Transcriptase, subunit A, domain 1"/>
    <property type="match status" value="1"/>
</dbReference>
<dbReference type="GO" id="GO:0003676">
    <property type="term" value="F:nucleic acid binding"/>
    <property type="evidence" value="ECO:0007669"/>
    <property type="project" value="InterPro"/>
</dbReference>
<keyword evidence="5" id="KW-1185">Reference proteome</keyword>
<dbReference type="PANTHER" id="PTHR37984">
    <property type="entry name" value="PROTEIN CBG26694"/>
    <property type="match status" value="1"/>
</dbReference>
<dbReference type="FunFam" id="3.30.70.270:FF:000003">
    <property type="entry name" value="Transposon Ty3-G Gag-Pol polyprotein"/>
    <property type="match status" value="1"/>
</dbReference>
<dbReference type="Pfam" id="PF17921">
    <property type="entry name" value="Integrase_H2C2"/>
    <property type="match status" value="1"/>
</dbReference>
<dbReference type="Proteomes" id="UP000198406">
    <property type="component" value="Unassembled WGS sequence"/>
</dbReference>
<name>A0A1Z5JQS4_FISSO</name>
<dbReference type="Gene3D" id="3.10.20.370">
    <property type="match status" value="1"/>
</dbReference>
<dbReference type="InterPro" id="IPR041588">
    <property type="entry name" value="Integrase_H2C2"/>
</dbReference>
<dbReference type="InterPro" id="IPR036397">
    <property type="entry name" value="RNaseH_sf"/>
</dbReference>
<dbReference type="AlphaFoldDB" id="A0A1Z5JQS4"/>
<dbReference type="Pfam" id="PF00078">
    <property type="entry name" value="RVT_1"/>
    <property type="match status" value="1"/>
</dbReference>
<dbReference type="OrthoDB" id="41323at2759"/>
<dbReference type="GO" id="GO:0015074">
    <property type="term" value="P:DNA integration"/>
    <property type="evidence" value="ECO:0007669"/>
    <property type="project" value="InterPro"/>
</dbReference>
<dbReference type="InterPro" id="IPR043128">
    <property type="entry name" value="Rev_trsase/Diguanyl_cyclase"/>
</dbReference>
<dbReference type="InParanoid" id="A0A1Z5JQS4"/>
<dbReference type="EMBL" id="BDSP01000103">
    <property type="protein sequence ID" value="GAX16309.1"/>
    <property type="molecule type" value="Genomic_DNA"/>
</dbReference>
<dbReference type="GO" id="GO:0003824">
    <property type="term" value="F:catalytic activity"/>
    <property type="evidence" value="ECO:0007669"/>
    <property type="project" value="UniProtKB-KW"/>
</dbReference>
<accession>A0A1Z5JQS4</accession>
<comment type="caution">
    <text evidence="4">The sequence shown here is derived from an EMBL/GenBank/DDBJ whole genome shotgun (WGS) entry which is preliminary data.</text>
</comment>
<dbReference type="Gene3D" id="3.30.420.10">
    <property type="entry name" value="Ribonuclease H-like superfamily/Ribonuclease H"/>
    <property type="match status" value="1"/>
</dbReference>
<dbReference type="InterPro" id="IPR012337">
    <property type="entry name" value="RNaseH-like_sf"/>
</dbReference>